<reference evidence="1" key="1">
    <citation type="journal article" date="2014" name="Front. Microbiol.">
        <title>High frequency of phylogenetically diverse reductive dehalogenase-homologous genes in deep subseafloor sedimentary metagenomes.</title>
        <authorList>
            <person name="Kawai M."/>
            <person name="Futagami T."/>
            <person name="Toyoda A."/>
            <person name="Takaki Y."/>
            <person name="Nishi S."/>
            <person name="Hori S."/>
            <person name="Arai W."/>
            <person name="Tsubouchi T."/>
            <person name="Morono Y."/>
            <person name="Uchiyama I."/>
            <person name="Ito T."/>
            <person name="Fujiyama A."/>
            <person name="Inagaki F."/>
            <person name="Takami H."/>
        </authorList>
    </citation>
    <scope>NUCLEOTIDE SEQUENCE</scope>
    <source>
        <strain evidence="1">Expedition CK06-06</strain>
    </source>
</reference>
<gene>
    <name evidence="1" type="ORF">S03H2_44411</name>
</gene>
<dbReference type="EMBL" id="BARU01027768">
    <property type="protein sequence ID" value="GAH76149.1"/>
    <property type="molecule type" value="Genomic_DNA"/>
</dbReference>
<dbReference type="AlphaFoldDB" id="X1JCS0"/>
<sequence>MIMDRNRRISTRITVKAIVGMILVGLLGIPAYSLTLKEQLQKLREAGIPTTLEELALPEIPDEENGALVYRKVFELMDSLHKKYREEWKYMPYEGTVGWDKVPEEEKKKVVDLILHNPEFAKMYQLLEKPPG</sequence>
<name>X1JCS0_9ZZZZ</name>
<evidence type="ECO:0000313" key="1">
    <source>
        <dbReference type="EMBL" id="GAH76149.1"/>
    </source>
</evidence>
<protein>
    <submittedName>
        <fullName evidence="1">Uncharacterized protein</fullName>
    </submittedName>
</protein>
<proteinExistence type="predicted"/>
<accession>X1JCS0</accession>
<comment type="caution">
    <text evidence="1">The sequence shown here is derived from an EMBL/GenBank/DDBJ whole genome shotgun (WGS) entry which is preliminary data.</text>
</comment>
<organism evidence="1">
    <name type="scientific">marine sediment metagenome</name>
    <dbReference type="NCBI Taxonomy" id="412755"/>
    <lineage>
        <taxon>unclassified sequences</taxon>
        <taxon>metagenomes</taxon>
        <taxon>ecological metagenomes</taxon>
    </lineage>
</organism>